<dbReference type="Gene3D" id="2.60.40.1190">
    <property type="match status" value="1"/>
</dbReference>
<evidence type="ECO:0000313" key="3">
    <source>
        <dbReference type="Proteomes" id="UP000712157"/>
    </source>
</evidence>
<dbReference type="InterPro" id="IPR010502">
    <property type="entry name" value="Carb-bd_dom_fam9"/>
</dbReference>
<gene>
    <name evidence="2" type="ORF">KTH89_01485</name>
</gene>
<dbReference type="CDD" id="cd09620">
    <property type="entry name" value="CBM9_like_3"/>
    <property type="match status" value="1"/>
</dbReference>
<dbReference type="EMBL" id="JAHQCW010000002">
    <property type="protein sequence ID" value="MBU9735188.1"/>
    <property type="molecule type" value="Genomic_DNA"/>
</dbReference>
<sequence>MKTEKNKIEQNRRMETMCDTIFYPILILDSRSEIEKAKEFQILHYNWGGDYRPNTYGRMGVLRDKGLAVRMTCEEIPPEAVCHTNNGPVYQDSAMEFFFCLDSSRTGYFNFEINSAGAVLAQFGPDRAHREFLSGELLATCDCCVQVLEDSWQVDLFIPFSLIQEVQGKPGLTAGDRITCNFYKIRENPDQMHFASCFPIENPTPNFHLPQFFGNAVVVEAI</sequence>
<protein>
    <submittedName>
        <fullName evidence="2">Carbohydrate-binding family 9-like protein</fullName>
    </submittedName>
</protein>
<dbReference type="AlphaFoldDB" id="A0A949JU66"/>
<reference evidence="2" key="1">
    <citation type="submission" date="2021-06" db="EMBL/GenBank/DDBJ databases">
        <title>Description of novel taxa of the family Lachnospiraceae.</title>
        <authorList>
            <person name="Chaplin A.V."/>
            <person name="Sokolova S.R."/>
            <person name="Pikina A.P."/>
            <person name="Korzhanova M."/>
            <person name="Belova V."/>
            <person name="Korostin D."/>
            <person name="Efimov B.A."/>
        </authorList>
    </citation>
    <scope>NUCLEOTIDE SEQUENCE</scope>
    <source>
        <strain evidence="2">ASD5720</strain>
    </source>
</reference>
<accession>A0A949JU66</accession>
<dbReference type="Proteomes" id="UP000712157">
    <property type="component" value="Unassembled WGS sequence"/>
</dbReference>
<feature type="domain" description="Carbohydrate-binding" evidence="1">
    <location>
        <begin position="35"/>
        <end position="215"/>
    </location>
</feature>
<name>A0A949JU66_9FIRM</name>
<proteinExistence type="predicted"/>
<dbReference type="GO" id="GO:0030246">
    <property type="term" value="F:carbohydrate binding"/>
    <property type="evidence" value="ECO:0007669"/>
    <property type="project" value="InterPro"/>
</dbReference>
<evidence type="ECO:0000313" key="2">
    <source>
        <dbReference type="EMBL" id="MBU9735188.1"/>
    </source>
</evidence>
<dbReference type="GO" id="GO:0004553">
    <property type="term" value="F:hydrolase activity, hydrolyzing O-glycosyl compounds"/>
    <property type="evidence" value="ECO:0007669"/>
    <property type="project" value="InterPro"/>
</dbReference>
<comment type="caution">
    <text evidence="2">The sequence shown here is derived from an EMBL/GenBank/DDBJ whole genome shotgun (WGS) entry which is preliminary data.</text>
</comment>
<dbReference type="GO" id="GO:0016052">
    <property type="term" value="P:carbohydrate catabolic process"/>
    <property type="evidence" value="ECO:0007669"/>
    <property type="project" value="InterPro"/>
</dbReference>
<evidence type="ECO:0000259" key="1">
    <source>
        <dbReference type="Pfam" id="PF16011"/>
    </source>
</evidence>
<organism evidence="2 3">
    <name type="scientific">Diplocloster agilis</name>
    <dbReference type="NCBI Taxonomy" id="2850323"/>
    <lineage>
        <taxon>Bacteria</taxon>
        <taxon>Bacillati</taxon>
        <taxon>Bacillota</taxon>
        <taxon>Clostridia</taxon>
        <taxon>Lachnospirales</taxon>
        <taxon>Lachnospiraceae</taxon>
        <taxon>Diplocloster</taxon>
    </lineage>
</organism>
<dbReference type="Pfam" id="PF16011">
    <property type="entry name" value="CBM9_2"/>
    <property type="match status" value="1"/>
</dbReference>
<dbReference type="SUPFAM" id="SSF49344">
    <property type="entry name" value="CBD9-like"/>
    <property type="match status" value="1"/>
</dbReference>
<keyword evidence="3" id="KW-1185">Reference proteome</keyword>